<dbReference type="PANTHER" id="PTHR46608">
    <property type="entry name" value="T-CELL IMMUNOGLOBULIN AND MUCIN DOMAIN-CONTAINING PROTEIN 4"/>
    <property type="match status" value="1"/>
</dbReference>
<sequence>MKVSLLLLLVTASGCSCMAVVGETGQTITLPCEYDIESNGARPVCWNRGVIPSQGCNNKLISIDGVRVNEETRISSRYQLLGKLEKGDVSLTILNITEADAGRYGCRVDIWGWFNDEKHHFDLSVVPQINISPSSPPPSSSSSSSSSGATAATGTTGHMTSTDTPLTVSLADVGSAEQGDEKLTVILVSVLFGLVFLVTAGGLFIIGRRWRRLKLPQPRGAGSVGFSSTSSSLQLHSRSSAVDNIYQMDEGEYDYCP</sequence>
<evidence type="ECO:0000256" key="7">
    <source>
        <dbReference type="ARBA" id="ARBA00023180"/>
    </source>
</evidence>
<dbReference type="FunFam" id="2.60.40.10:FF:000774">
    <property type="entry name" value="Hepatitis A virus cellular receptor 1"/>
    <property type="match status" value="1"/>
</dbReference>
<feature type="signal peptide" evidence="12">
    <location>
        <begin position="1"/>
        <end position="17"/>
    </location>
</feature>
<evidence type="ECO:0000256" key="1">
    <source>
        <dbReference type="ARBA" id="ARBA00004479"/>
    </source>
</evidence>
<dbReference type="Gene3D" id="2.60.40.10">
    <property type="entry name" value="Immunoglobulins"/>
    <property type="match status" value="1"/>
</dbReference>
<dbReference type="InterPro" id="IPR036179">
    <property type="entry name" value="Ig-like_dom_sf"/>
</dbReference>
<reference evidence="14" key="3">
    <citation type="submission" date="2025-09" db="UniProtKB">
        <authorList>
            <consortium name="Ensembl"/>
        </authorList>
    </citation>
    <scope>IDENTIFICATION</scope>
</reference>
<protein>
    <submittedName>
        <fullName evidence="14">Hepatitis A virus cellular receptor 1 homolog</fullName>
    </submittedName>
</protein>
<dbReference type="GeneID" id="115395816"/>
<keyword evidence="4 11" id="KW-1133">Transmembrane helix</keyword>
<dbReference type="Pfam" id="PF07686">
    <property type="entry name" value="V-set"/>
    <property type="match status" value="1"/>
</dbReference>
<keyword evidence="2 11" id="KW-0812">Transmembrane</keyword>
<dbReference type="GO" id="GO:0043277">
    <property type="term" value="P:apoptotic cell clearance"/>
    <property type="evidence" value="ECO:0007669"/>
    <property type="project" value="TreeGrafter"/>
</dbReference>
<dbReference type="Proteomes" id="UP000472267">
    <property type="component" value="Chromosome 10"/>
</dbReference>
<dbReference type="PROSITE" id="PS51257">
    <property type="entry name" value="PROKAR_LIPOPROTEIN"/>
    <property type="match status" value="1"/>
</dbReference>
<evidence type="ECO:0000256" key="2">
    <source>
        <dbReference type="ARBA" id="ARBA00022692"/>
    </source>
</evidence>
<evidence type="ECO:0000256" key="10">
    <source>
        <dbReference type="SAM" id="MobiDB-lite"/>
    </source>
</evidence>
<keyword evidence="5 11" id="KW-0472">Membrane</keyword>
<dbReference type="AlphaFoldDB" id="A0A672JBZ5"/>
<keyword evidence="8" id="KW-0393">Immunoglobulin domain</keyword>
<reference evidence="14" key="1">
    <citation type="submission" date="2019-06" db="EMBL/GenBank/DDBJ databases">
        <authorList>
            <consortium name="Wellcome Sanger Institute Data Sharing"/>
        </authorList>
    </citation>
    <scope>NUCLEOTIDE SEQUENCE [LARGE SCALE GENOMIC DNA]</scope>
</reference>
<dbReference type="SUPFAM" id="SSF48726">
    <property type="entry name" value="Immunoglobulin"/>
    <property type="match status" value="1"/>
</dbReference>
<dbReference type="InterPro" id="IPR003599">
    <property type="entry name" value="Ig_sub"/>
</dbReference>
<organism evidence="14 15">
    <name type="scientific">Salarias fasciatus</name>
    <name type="common">Jewelled blenny</name>
    <name type="synonym">Blennius fasciatus</name>
    <dbReference type="NCBI Taxonomy" id="181472"/>
    <lineage>
        <taxon>Eukaryota</taxon>
        <taxon>Metazoa</taxon>
        <taxon>Chordata</taxon>
        <taxon>Craniata</taxon>
        <taxon>Vertebrata</taxon>
        <taxon>Euteleostomi</taxon>
        <taxon>Actinopterygii</taxon>
        <taxon>Neopterygii</taxon>
        <taxon>Teleostei</taxon>
        <taxon>Neoteleostei</taxon>
        <taxon>Acanthomorphata</taxon>
        <taxon>Ovalentaria</taxon>
        <taxon>Blenniimorphae</taxon>
        <taxon>Blenniiformes</taxon>
        <taxon>Blennioidei</taxon>
        <taxon>Blenniidae</taxon>
        <taxon>Salariinae</taxon>
        <taxon>Salarias</taxon>
    </lineage>
</organism>
<feature type="chain" id="PRO_5025457490" evidence="12">
    <location>
        <begin position="18"/>
        <end position="257"/>
    </location>
</feature>
<feature type="region of interest" description="Disordered" evidence="10">
    <location>
        <begin position="132"/>
        <end position="163"/>
    </location>
</feature>
<evidence type="ECO:0000313" key="15">
    <source>
        <dbReference type="Proteomes" id="UP000472267"/>
    </source>
</evidence>
<name>A0A672JBZ5_SALFA</name>
<keyword evidence="15" id="KW-1185">Reference proteome</keyword>
<dbReference type="PANTHER" id="PTHR46608:SF3">
    <property type="entry name" value="T-CELL IMMUNOGLOBULIN AND MUCIN DOMAIN-CONTAINING PROTEIN 4"/>
    <property type="match status" value="1"/>
</dbReference>
<evidence type="ECO:0000256" key="8">
    <source>
        <dbReference type="ARBA" id="ARBA00023319"/>
    </source>
</evidence>
<reference evidence="14" key="2">
    <citation type="submission" date="2025-08" db="UniProtKB">
        <authorList>
            <consortium name="Ensembl"/>
        </authorList>
    </citation>
    <scope>IDENTIFICATION</scope>
</reference>
<dbReference type="OrthoDB" id="434099at2759"/>
<comment type="subcellular location">
    <subcellularLocation>
        <location evidence="1">Membrane</location>
        <topology evidence="1">Single-pass type I membrane protein</topology>
    </subcellularLocation>
</comment>
<keyword evidence="6" id="KW-1015">Disulfide bond</keyword>
<dbReference type="CTD" id="26762"/>
<evidence type="ECO:0000256" key="3">
    <source>
        <dbReference type="ARBA" id="ARBA00022729"/>
    </source>
</evidence>
<dbReference type="RefSeq" id="XP_029957332.1">
    <property type="nucleotide sequence ID" value="XM_030101472.1"/>
</dbReference>
<keyword evidence="7" id="KW-0325">Glycoprotein</keyword>
<evidence type="ECO:0000256" key="9">
    <source>
        <dbReference type="ARBA" id="ARBA00038203"/>
    </source>
</evidence>
<dbReference type="FunCoup" id="A0A672JBZ5">
    <property type="interactions" value="1"/>
</dbReference>
<evidence type="ECO:0000256" key="6">
    <source>
        <dbReference type="ARBA" id="ARBA00023157"/>
    </source>
</evidence>
<keyword evidence="3 12" id="KW-0732">Signal</keyword>
<dbReference type="OMA" id="NEYERWS"/>
<evidence type="ECO:0000313" key="14">
    <source>
        <dbReference type="Ensembl" id="ENSSFAP00005050580.1"/>
    </source>
</evidence>
<accession>A0A672JBZ5</accession>
<dbReference type="InParanoid" id="A0A672JBZ5"/>
<dbReference type="GO" id="GO:0060097">
    <property type="term" value="P:cytoskeletal rearrangement involved in phagocytosis, engulfment"/>
    <property type="evidence" value="ECO:0007669"/>
    <property type="project" value="TreeGrafter"/>
</dbReference>
<dbReference type="SMART" id="SM00409">
    <property type="entry name" value="IG"/>
    <property type="match status" value="1"/>
</dbReference>
<proteinExistence type="inferred from homology"/>
<evidence type="ECO:0000256" key="12">
    <source>
        <dbReference type="SAM" id="SignalP"/>
    </source>
</evidence>
<dbReference type="GO" id="GO:0001786">
    <property type="term" value="F:phosphatidylserine binding"/>
    <property type="evidence" value="ECO:0007669"/>
    <property type="project" value="TreeGrafter"/>
</dbReference>
<evidence type="ECO:0000256" key="5">
    <source>
        <dbReference type="ARBA" id="ARBA00023136"/>
    </source>
</evidence>
<evidence type="ECO:0000256" key="11">
    <source>
        <dbReference type="SAM" id="Phobius"/>
    </source>
</evidence>
<dbReference type="InterPro" id="IPR013106">
    <property type="entry name" value="Ig_V-set"/>
</dbReference>
<feature type="domain" description="Ig-like" evidence="13">
    <location>
        <begin position="25"/>
        <end position="108"/>
    </location>
</feature>
<feature type="compositionally biased region" description="Low complexity" evidence="10">
    <location>
        <begin position="140"/>
        <end position="163"/>
    </location>
</feature>
<evidence type="ECO:0000256" key="4">
    <source>
        <dbReference type="ARBA" id="ARBA00022989"/>
    </source>
</evidence>
<comment type="similarity">
    <text evidence="9">Belongs to the immunoglobulin superfamily. TIM family.</text>
</comment>
<dbReference type="InterPro" id="IPR007110">
    <property type="entry name" value="Ig-like_dom"/>
</dbReference>
<dbReference type="GO" id="GO:0016020">
    <property type="term" value="C:membrane"/>
    <property type="evidence" value="ECO:0007669"/>
    <property type="project" value="UniProtKB-SubCell"/>
</dbReference>
<dbReference type="PROSITE" id="PS50835">
    <property type="entry name" value="IG_LIKE"/>
    <property type="match status" value="1"/>
</dbReference>
<feature type="transmembrane region" description="Helical" evidence="11">
    <location>
        <begin position="183"/>
        <end position="206"/>
    </location>
</feature>
<dbReference type="Ensembl" id="ENSSFAT00005052218.1">
    <property type="protein sequence ID" value="ENSSFAP00005050580.1"/>
    <property type="gene ID" value="ENSSFAG00005024388.1"/>
</dbReference>
<evidence type="ECO:0000259" key="13">
    <source>
        <dbReference type="PROSITE" id="PS50835"/>
    </source>
</evidence>
<dbReference type="InterPro" id="IPR013783">
    <property type="entry name" value="Ig-like_fold"/>
</dbReference>
<gene>
    <name evidence="14" type="primary">LOC115395816</name>
</gene>